<dbReference type="Proteomes" id="UP000241229">
    <property type="component" value="Unassembled WGS sequence"/>
</dbReference>
<keyword evidence="2" id="KW-1185">Reference proteome</keyword>
<dbReference type="EMBL" id="PXYK01000009">
    <property type="protein sequence ID" value="PSJ60564.1"/>
    <property type="molecule type" value="Genomic_DNA"/>
</dbReference>
<proteinExistence type="predicted"/>
<dbReference type="Gene3D" id="2.150.10.10">
    <property type="entry name" value="Serralysin-like metalloprotease, C-terminal"/>
    <property type="match status" value="1"/>
</dbReference>
<evidence type="ECO:0000313" key="2">
    <source>
        <dbReference type="Proteomes" id="UP000241229"/>
    </source>
</evidence>
<dbReference type="Pfam" id="PF17963">
    <property type="entry name" value="Big_9"/>
    <property type="match status" value="1"/>
</dbReference>
<dbReference type="InterPro" id="IPR010221">
    <property type="entry name" value="VCBS_dom"/>
</dbReference>
<protein>
    <recommendedName>
        <fullName evidence="3">RapA2 cadherin-like domain-containing protein</fullName>
    </recommendedName>
</protein>
<dbReference type="OrthoDB" id="3817502at2"/>
<dbReference type="SUPFAM" id="SSF51120">
    <property type="entry name" value="beta-Roll"/>
    <property type="match status" value="1"/>
</dbReference>
<evidence type="ECO:0008006" key="3">
    <source>
        <dbReference type="Google" id="ProtNLM"/>
    </source>
</evidence>
<accession>A0A2P7SDI7</accession>
<evidence type="ECO:0000313" key="1">
    <source>
        <dbReference type="EMBL" id="PSJ60564.1"/>
    </source>
</evidence>
<dbReference type="GO" id="GO:0005509">
    <property type="term" value="F:calcium ion binding"/>
    <property type="evidence" value="ECO:0007669"/>
    <property type="project" value="InterPro"/>
</dbReference>
<reference evidence="1 2" key="1">
    <citation type="submission" date="2018-03" db="EMBL/GenBank/DDBJ databases">
        <title>The draft genome of Mesorhizobium sp. 6GN-30.</title>
        <authorList>
            <person name="Liu L."/>
            <person name="Li L."/>
            <person name="Wang T."/>
            <person name="Zhang X."/>
            <person name="Liang L."/>
        </authorList>
    </citation>
    <scope>NUCLEOTIDE SEQUENCE [LARGE SCALE GENOMIC DNA]</scope>
    <source>
        <strain evidence="1 2">6GN30</strain>
    </source>
</reference>
<dbReference type="InterPro" id="IPR001343">
    <property type="entry name" value="Hemolysn_Ca-bd"/>
</dbReference>
<gene>
    <name evidence="1" type="ORF">C7I84_11355</name>
</gene>
<sequence length="619" mass="61797">MATTLAAGDIAVVNYNADDPDTFAFVLLRDIEAGTTINFTDNGWKAAGGFLASEGTTTYTAGADVAAGTVIEITAPGIGAVAFNVNGDQIIAYQGTAGSPTFIYAADFADSNETFAGDATDTLTSALPTGLTLGETALAFGSDNGTYTGPTSGTRAELLAAIADPTNWTLNSTTRQPAPAGPFTITGALAQDDDVTTAENAPVSGDVFADNGSGEDTDTGGGTLVIAEVNGVAADVGAEITLASGALLTLNADGTFSYDPNGKFDHLPGSASGATNATAEDSFTYTLDGGNTATVTVTVSGVDTDGDVLAGDASDNTLDGGIGADTMDGGAGNDLYYVNHAGDTVIEAAAGGTDRIAVKGISYTLADGLEIELLTTNSTSSTLAIDLRGNALSQTIVGNNGNNFLHDGGTGPGPDDGSPDTLRGLGGNDTYAVYDSEAVVIELADQGTDRVAAGVDYVLAEGVHVELLNTTALHATYSVDLTGNSFVQVVRGNDGTNRLDGGGGSDTLHGGLGADTFVFSTALGSGNVDTIGDFTVADDTIELSAAIFTALGGSLDPAAFLANSTGLAEASDDRIIYNMSTGELFYDADGSGGGAGIHFATLNGLPGLTATDFTVSALV</sequence>
<dbReference type="RefSeq" id="WP_106772299.1">
    <property type="nucleotide sequence ID" value="NZ_PXYK01000009.1"/>
</dbReference>
<dbReference type="InterPro" id="IPR011049">
    <property type="entry name" value="Serralysin-like_metalloprot_C"/>
</dbReference>
<dbReference type="PRINTS" id="PR00313">
    <property type="entry name" value="CABNDNGRPT"/>
</dbReference>
<organism evidence="1 2">
    <name type="scientific">Kumtagia ephedrae</name>
    <dbReference type="NCBI Taxonomy" id="2116701"/>
    <lineage>
        <taxon>Bacteria</taxon>
        <taxon>Pseudomonadati</taxon>
        <taxon>Pseudomonadota</taxon>
        <taxon>Alphaproteobacteria</taxon>
        <taxon>Hyphomicrobiales</taxon>
        <taxon>Phyllobacteriaceae</taxon>
        <taxon>Kumtagia</taxon>
    </lineage>
</organism>
<dbReference type="AlphaFoldDB" id="A0A2P7SDI7"/>
<name>A0A2P7SDI7_9HYPH</name>
<dbReference type="Pfam" id="PF00353">
    <property type="entry name" value="HemolysinCabind"/>
    <property type="match status" value="2"/>
</dbReference>
<dbReference type="NCBIfam" id="TIGR01965">
    <property type="entry name" value="VCBS_repeat"/>
    <property type="match status" value="1"/>
</dbReference>
<comment type="caution">
    <text evidence="1">The sequence shown here is derived from an EMBL/GenBank/DDBJ whole genome shotgun (WGS) entry which is preliminary data.</text>
</comment>